<name>A0A0C1YM67_9BURK</name>
<dbReference type="STRING" id="709839.TSA66_13585"/>
<comment type="caution">
    <text evidence="2">The sequence shown here is derived from an EMBL/GenBank/DDBJ whole genome shotgun (WGS) entry which is preliminary data.</text>
</comment>
<protein>
    <submittedName>
        <fullName evidence="2">Uncharacterized protein</fullName>
    </submittedName>
</protein>
<organism evidence="2 3">
    <name type="scientific">Noviherbaspirillum autotrophicum</name>
    <dbReference type="NCBI Taxonomy" id="709839"/>
    <lineage>
        <taxon>Bacteria</taxon>
        <taxon>Pseudomonadati</taxon>
        <taxon>Pseudomonadota</taxon>
        <taxon>Betaproteobacteria</taxon>
        <taxon>Burkholderiales</taxon>
        <taxon>Oxalobacteraceae</taxon>
        <taxon>Noviherbaspirillum</taxon>
    </lineage>
</organism>
<proteinExistence type="predicted"/>
<evidence type="ECO:0000313" key="3">
    <source>
        <dbReference type="Proteomes" id="UP000031572"/>
    </source>
</evidence>
<evidence type="ECO:0000313" key="2">
    <source>
        <dbReference type="EMBL" id="KIF81602.1"/>
    </source>
</evidence>
<sequence length="123" mass="13993">MVVLGLFDLDRGDGDQKWNLKYHGYAVVRSRVVGQMLCGVARFIVMHRAMFIVMMVACPHQMRNFMGDVKCISARRQLDLHSKAMQGQEEHQENAKQSSHGSIAKELREVDYTNSIYFTSSPG</sequence>
<feature type="region of interest" description="Disordered" evidence="1">
    <location>
        <begin position="82"/>
        <end position="107"/>
    </location>
</feature>
<evidence type="ECO:0000256" key="1">
    <source>
        <dbReference type="SAM" id="MobiDB-lite"/>
    </source>
</evidence>
<accession>A0A0C1YM67</accession>
<keyword evidence="3" id="KW-1185">Reference proteome</keyword>
<dbReference type="AlphaFoldDB" id="A0A0C1YM67"/>
<dbReference type="Proteomes" id="UP000031572">
    <property type="component" value="Unassembled WGS sequence"/>
</dbReference>
<feature type="compositionally biased region" description="Basic and acidic residues" evidence="1">
    <location>
        <begin position="82"/>
        <end position="94"/>
    </location>
</feature>
<reference evidence="2 3" key="1">
    <citation type="submission" date="2014-12" db="EMBL/GenBank/DDBJ databases">
        <title>Denitrispirillum autotrophicum gen. nov., sp. nov., Denitrifying, Facultatively Autotrophic Bacteria Isolated from Rice Paddy Soil.</title>
        <authorList>
            <person name="Ishii S."/>
            <person name="Ashida N."/>
            <person name="Ohno H."/>
            <person name="Otsuka S."/>
            <person name="Yokota A."/>
            <person name="Senoo K."/>
        </authorList>
    </citation>
    <scope>NUCLEOTIDE SEQUENCE [LARGE SCALE GENOMIC DNA]</scope>
    <source>
        <strain evidence="2 3">TSA66</strain>
    </source>
</reference>
<dbReference type="EMBL" id="JWJG01000028">
    <property type="protein sequence ID" value="KIF81602.1"/>
    <property type="molecule type" value="Genomic_DNA"/>
</dbReference>
<gene>
    <name evidence="2" type="ORF">TSA66_13585</name>
</gene>